<proteinExistence type="predicted"/>
<keyword evidence="1" id="KW-0472">Membrane</keyword>
<feature type="transmembrane region" description="Helical" evidence="1">
    <location>
        <begin position="340"/>
        <end position="365"/>
    </location>
</feature>
<dbReference type="SUPFAM" id="SSF103473">
    <property type="entry name" value="MFS general substrate transporter"/>
    <property type="match status" value="1"/>
</dbReference>
<dbReference type="InterPro" id="IPR029063">
    <property type="entry name" value="SAM-dependent_MTases_sf"/>
</dbReference>
<evidence type="ECO:0008006" key="3">
    <source>
        <dbReference type="Google" id="ProtNLM"/>
    </source>
</evidence>
<feature type="transmembrane region" description="Helical" evidence="1">
    <location>
        <begin position="149"/>
        <end position="171"/>
    </location>
</feature>
<reference evidence="2" key="1">
    <citation type="submission" date="2018-06" db="EMBL/GenBank/DDBJ databases">
        <authorList>
            <person name="Zhirakovskaya E."/>
        </authorList>
    </citation>
    <scope>NUCLEOTIDE SEQUENCE</scope>
</reference>
<dbReference type="Gene3D" id="3.40.50.150">
    <property type="entry name" value="Vaccinia Virus protein VP39"/>
    <property type="match status" value="1"/>
</dbReference>
<accession>A0A3B0WSR9</accession>
<sequence>MLALPLSGAALLFSGLAVFLYQLLWFRLLGFSETLDNATILMAFFSGLALGSLFAQWCLHKGNNELKSFIISQLIAAISAIILLPILVSPEQIVALSPDQQIASWTGFLTIFTIALIPAVSMGMAFPLLSTWLAGIQSKNKITNTDIPFLYASLSFGALIATLLGGFYILPNIGLTGGIYTAAGFNVLAALVAYFISLNPNQLKPSIKIPPPPITTISTTTNRTTNSVWHRTKWLILLAIVSFIWMGSGIIWIKFISLYAGATLFSFSAIVATCLMGLTIGAYLVHHWQHKIRLPHKHLFWLLVTLFITLNITRLLFSYTPQIYSPSYHLGELLNHLDSLWFALTLLLSNAAFGAIISLLLSLYCQDSNTIKQRIGLAYAIHLLAAISGAVITVLWLIPAFKSHNTLFIFTLTPVLLALFLMPYMVSIKKLLIGYAILIGAGIGAFLLPPLSFQDVFKHHYYRYVNTAPPVIDLRIFEQTEGVVGLTLYEPESLHLQVNGLTQSSVHIRHPHKGDINESLTALLPVLFQKNATEALVLGFRAGIITRVLANSDLEGVVTTIEPEPKIVESMLVLNLLVNFSFLDDGRANIEYKSFRDALRNNDERYSIITAQAPYVWTTNATRLYSQEFFHLVKSRLKPDGIFGYHLNLLRVDTDTLKSILQTFYSVFPKGAVFGNPRMGAIVLLGSNQPLVMDFDRTQTYFKEQEEAMHTIRYGDLRNAKELPRYFLFTRKTAQQMAGDAKLITDTNLLIESRIKRLSKAISQGENDPYQLFNQYVQRQPNRL</sequence>
<feature type="transmembrane region" description="Helical" evidence="1">
    <location>
        <begin position="41"/>
        <end position="59"/>
    </location>
</feature>
<protein>
    <recommendedName>
        <fullName evidence="3">Spermidine synthase</fullName>
    </recommendedName>
</protein>
<dbReference type="AlphaFoldDB" id="A0A3B0WSR9"/>
<feature type="transmembrane region" description="Helical" evidence="1">
    <location>
        <begin position="108"/>
        <end position="129"/>
    </location>
</feature>
<feature type="transmembrane region" description="Helical" evidence="1">
    <location>
        <begin position="259"/>
        <end position="286"/>
    </location>
</feature>
<keyword evidence="1" id="KW-1133">Transmembrane helix</keyword>
<organism evidence="2">
    <name type="scientific">hydrothermal vent metagenome</name>
    <dbReference type="NCBI Taxonomy" id="652676"/>
    <lineage>
        <taxon>unclassified sequences</taxon>
        <taxon>metagenomes</taxon>
        <taxon>ecological metagenomes</taxon>
    </lineage>
</organism>
<keyword evidence="1" id="KW-0812">Transmembrane</keyword>
<feature type="transmembrane region" description="Helical" evidence="1">
    <location>
        <begin position="298"/>
        <end position="320"/>
    </location>
</feature>
<feature type="transmembrane region" description="Helical" evidence="1">
    <location>
        <begin position="407"/>
        <end position="425"/>
    </location>
</feature>
<feature type="transmembrane region" description="Helical" evidence="1">
    <location>
        <begin position="377"/>
        <end position="401"/>
    </location>
</feature>
<dbReference type="InterPro" id="IPR036259">
    <property type="entry name" value="MFS_trans_sf"/>
</dbReference>
<feature type="transmembrane region" description="Helical" evidence="1">
    <location>
        <begin position="177"/>
        <end position="198"/>
    </location>
</feature>
<feature type="transmembrane region" description="Helical" evidence="1">
    <location>
        <begin position="432"/>
        <end position="453"/>
    </location>
</feature>
<evidence type="ECO:0000313" key="2">
    <source>
        <dbReference type="EMBL" id="VAW46724.1"/>
    </source>
</evidence>
<dbReference type="EMBL" id="UOFC01000112">
    <property type="protein sequence ID" value="VAW46724.1"/>
    <property type="molecule type" value="Genomic_DNA"/>
</dbReference>
<feature type="transmembrane region" description="Helical" evidence="1">
    <location>
        <begin position="66"/>
        <end position="88"/>
    </location>
</feature>
<feature type="transmembrane region" description="Helical" evidence="1">
    <location>
        <begin position="234"/>
        <end position="253"/>
    </location>
</feature>
<name>A0A3B0WSR9_9ZZZZ</name>
<dbReference type="SUPFAM" id="SSF53335">
    <property type="entry name" value="S-adenosyl-L-methionine-dependent methyltransferases"/>
    <property type="match status" value="1"/>
</dbReference>
<evidence type="ECO:0000256" key="1">
    <source>
        <dbReference type="SAM" id="Phobius"/>
    </source>
</evidence>
<gene>
    <name evidence="2" type="ORF">MNBD_GAMMA03-595</name>
</gene>